<dbReference type="EMBL" id="BJCC01000002">
    <property type="protein sequence ID" value="GCF92410.1"/>
    <property type="molecule type" value="Genomic_DNA"/>
</dbReference>
<dbReference type="InterPro" id="IPR051309">
    <property type="entry name" value="ABCF_ATPase"/>
</dbReference>
<accession>A0A4P5P477</accession>
<keyword evidence="1" id="KW-0677">Repeat</keyword>
<organism evidence="5 6">
    <name type="scientific">Enterococcus florum</name>
    <dbReference type="NCBI Taxonomy" id="2480627"/>
    <lineage>
        <taxon>Bacteria</taxon>
        <taxon>Bacillati</taxon>
        <taxon>Bacillota</taxon>
        <taxon>Bacilli</taxon>
        <taxon>Lactobacillales</taxon>
        <taxon>Enterococcaceae</taxon>
        <taxon>Enterococcus</taxon>
    </lineage>
</organism>
<dbReference type="GO" id="GO:0016887">
    <property type="term" value="F:ATP hydrolysis activity"/>
    <property type="evidence" value="ECO:0007669"/>
    <property type="project" value="InterPro"/>
</dbReference>
<dbReference type="PANTHER" id="PTHR42855:SF2">
    <property type="entry name" value="DRUG RESISTANCE ABC TRANSPORTER,ATP-BINDING PROTEIN"/>
    <property type="match status" value="1"/>
</dbReference>
<dbReference type="Pfam" id="PF00005">
    <property type="entry name" value="ABC_tran"/>
    <property type="match status" value="2"/>
</dbReference>
<feature type="domain" description="ABC transporter" evidence="4">
    <location>
        <begin position="320"/>
        <end position="538"/>
    </location>
</feature>
<dbReference type="FunFam" id="3.40.50.300:FF:000070">
    <property type="entry name" value="Putative ABC transporter ATP-binding component"/>
    <property type="match status" value="1"/>
</dbReference>
<dbReference type="InterPro" id="IPR003593">
    <property type="entry name" value="AAA+_ATPase"/>
</dbReference>
<comment type="caution">
    <text evidence="5">The sequence shown here is derived from an EMBL/GenBank/DDBJ whole genome shotgun (WGS) entry which is preliminary data.</text>
</comment>
<dbReference type="GO" id="GO:0005524">
    <property type="term" value="F:ATP binding"/>
    <property type="evidence" value="ECO:0007669"/>
    <property type="project" value="UniProtKB-KW"/>
</dbReference>
<evidence type="ECO:0000256" key="3">
    <source>
        <dbReference type="ARBA" id="ARBA00022840"/>
    </source>
</evidence>
<proteinExistence type="predicted"/>
<evidence type="ECO:0000256" key="1">
    <source>
        <dbReference type="ARBA" id="ARBA00022737"/>
    </source>
</evidence>
<protein>
    <submittedName>
        <fullName evidence="5">ABC-F family ATPase</fullName>
    </submittedName>
</protein>
<keyword evidence="2" id="KW-0547">Nucleotide-binding</keyword>
<evidence type="ECO:0000313" key="5">
    <source>
        <dbReference type="EMBL" id="GCF92410.1"/>
    </source>
</evidence>
<dbReference type="OrthoDB" id="9760950at2"/>
<dbReference type="InterPro" id="IPR027417">
    <property type="entry name" value="P-loop_NTPase"/>
</dbReference>
<gene>
    <name evidence="5" type="ORF">NRIC_03010</name>
</gene>
<dbReference type="Proteomes" id="UP000290567">
    <property type="component" value="Unassembled WGS sequence"/>
</dbReference>
<dbReference type="RefSeq" id="WP_146620925.1">
    <property type="nucleotide sequence ID" value="NZ_BJCC01000002.1"/>
</dbReference>
<name>A0A4P5P477_9ENTE</name>
<dbReference type="InterPro" id="IPR032781">
    <property type="entry name" value="ABC_tran_Xtn"/>
</dbReference>
<keyword evidence="6" id="KW-1185">Reference proteome</keyword>
<evidence type="ECO:0000313" key="6">
    <source>
        <dbReference type="Proteomes" id="UP000290567"/>
    </source>
</evidence>
<dbReference type="FunFam" id="3.40.50.300:FF:000011">
    <property type="entry name" value="Putative ABC transporter ATP-binding component"/>
    <property type="match status" value="1"/>
</dbReference>
<keyword evidence="3" id="KW-0067">ATP-binding</keyword>
<sequence>MITVNDVSLQFSDRKLFDDVNIKFTPGNCYGLIGANGAGKSTFLKILSGEIQPTTGNVALGPNERMAVLKQNHFDYEEYTVIETVIMGHERLYEVMKEKDAVYMKEDFTDEDGIRAAELEGEFAELDGWEAEPEAAVLLQGLNISEELHQQKMSELTAGQKIKVLLAQALFGKPDVLLLDEPTNGLDIQSINWLEEFLINFDNTVIVVSHDRHFLNKVCTHMADLDFGKIQLYVGNYDFWLESSQLAAKLKSDSNAKKEEHIKELQDFIARFSANASKSKQATSRKKMLEKITLDDIQPSSRRYPFVQFKPEREIGNDLLQVDDVTVTIDGKTILDKISFTLNRDDKVAFIAENDIVTTTLFRVMMGDLKPDSGTVRWGVTTSQAYLPKDPSKEFESSLTILDWLRQYASKEEDDNTFLRSFLGRMLFSGDEVMKPVNVLSGGEKVRCMLSKLMLSKSNVLVLDDPTNHLDLESISALNEGLMAYTGALLFASHDHQFIQTLANRIIAISENGVVDRSETTYDEFLENKDVQEKLNHLFTGN</sequence>
<evidence type="ECO:0000256" key="2">
    <source>
        <dbReference type="ARBA" id="ARBA00022741"/>
    </source>
</evidence>
<dbReference type="PANTHER" id="PTHR42855">
    <property type="entry name" value="ABC TRANSPORTER ATP-BINDING SUBUNIT"/>
    <property type="match status" value="1"/>
</dbReference>
<dbReference type="Pfam" id="PF12848">
    <property type="entry name" value="ABC_tran_Xtn"/>
    <property type="match status" value="1"/>
</dbReference>
<reference evidence="6" key="1">
    <citation type="submission" date="2019-02" db="EMBL/GenBank/DDBJ databases">
        <title>Draft genome sequence of Enterococcus sp. Gos25-1.</title>
        <authorList>
            <person name="Tanaka N."/>
            <person name="Shiwa Y."/>
            <person name="Fujita N."/>
        </authorList>
    </citation>
    <scope>NUCLEOTIDE SEQUENCE [LARGE SCALE GENOMIC DNA]</scope>
    <source>
        <strain evidence="6">Gos25-1</strain>
    </source>
</reference>
<dbReference type="Gene3D" id="3.40.50.300">
    <property type="entry name" value="P-loop containing nucleotide triphosphate hydrolases"/>
    <property type="match status" value="2"/>
</dbReference>
<evidence type="ECO:0000259" key="4">
    <source>
        <dbReference type="PROSITE" id="PS50893"/>
    </source>
</evidence>
<dbReference type="SUPFAM" id="SSF52540">
    <property type="entry name" value="P-loop containing nucleoside triphosphate hydrolases"/>
    <property type="match status" value="2"/>
</dbReference>
<dbReference type="AlphaFoldDB" id="A0A4P5P477"/>
<dbReference type="SMART" id="SM00382">
    <property type="entry name" value="AAA"/>
    <property type="match status" value="1"/>
</dbReference>
<dbReference type="InterPro" id="IPR003439">
    <property type="entry name" value="ABC_transporter-like_ATP-bd"/>
</dbReference>
<dbReference type="PROSITE" id="PS50893">
    <property type="entry name" value="ABC_TRANSPORTER_2"/>
    <property type="match status" value="2"/>
</dbReference>
<dbReference type="CDD" id="cd03221">
    <property type="entry name" value="ABCF_EF-3"/>
    <property type="match status" value="2"/>
</dbReference>
<feature type="domain" description="ABC transporter" evidence="4">
    <location>
        <begin position="2"/>
        <end position="252"/>
    </location>
</feature>